<dbReference type="GO" id="GO:0005794">
    <property type="term" value="C:Golgi apparatus"/>
    <property type="evidence" value="ECO:0007669"/>
    <property type="project" value="TreeGrafter"/>
</dbReference>
<dbReference type="SMART" id="SM00042">
    <property type="entry name" value="CUB"/>
    <property type="match status" value="1"/>
</dbReference>
<evidence type="ECO:0000256" key="4">
    <source>
        <dbReference type="PROSITE-ProRule" id="PRU00059"/>
    </source>
</evidence>
<dbReference type="SUPFAM" id="SSF117281">
    <property type="entry name" value="Kelch motif"/>
    <property type="match status" value="2"/>
</dbReference>
<organism evidence="7 8">
    <name type="scientific">Papilio machaon</name>
    <name type="common">Old World swallowtail butterfly</name>
    <dbReference type="NCBI Taxonomy" id="76193"/>
    <lineage>
        <taxon>Eukaryota</taxon>
        <taxon>Metazoa</taxon>
        <taxon>Ecdysozoa</taxon>
        <taxon>Arthropoda</taxon>
        <taxon>Hexapoda</taxon>
        <taxon>Insecta</taxon>
        <taxon>Pterygota</taxon>
        <taxon>Neoptera</taxon>
        <taxon>Endopterygota</taxon>
        <taxon>Lepidoptera</taxon>
        <taxon>Glossata</taxon>
        <taxon>Ditrysia</taxon>
        <taxon>Papilionoidea</taxon>
        <taxon>Papilionidae</taxon>
        <taxon>Papilioninae</taxon>
        <taxon>Papilio</taxon>
    </lineage>
</organism>
<dbReference type="InterPro" id="IPR000859">
    <property type="entry name" value="CUB_dom"/>
</dbReference>
<dbReference type="InterPro" id="IPR015915">
    <property type="entry name" value="Kelch-typ_b-propeller"/>
</dbReference>
<gene>
    <name evidence="7" type="ORF">RR48_02396</name>
</gene>
<dbReference type="Pfam" id="PF00431">
    <property type="entry name" value="CUB"/>
    <property type="match status" value="1"/>
</dbReference>
<name>A0A0N1IK45_PAPMA</name>
<comment type="caution">
    <text evidence="4">Lacks conserved residue(s) required for the propagation of feature annotation.</text>
</comment>
<dbReference type="AlphaFoldDB" id="A0A0N1IK45"/>
<dbReference type="PANTHER" id="PTHR46376:SF2">
    <property type="entry name" value="DISTRACTED, ISOFORM B"/>
    <property type="match status" value="1"/>
</dbReference>
<reference evidence="7 8" key="1">
    <citation type="journal article" date="2015" name="Nat. Commun.">
        <title>Outbred genome sequencing and CRISPR/Cas9 gene editing in butterflies.</title>
        <authorList>
            <person name="Li X."/>
            <person name="Fan D."/>
            <person name="Zhang W."/>
            <person name="Liu G."/>
            <person name="Zhang L."/>
            <person name="Zhao L."/>
            <person name="Fang X."/>
            <person name="Chen L."/>
            <person name="Dong Y."/>
            <person name="Chen Y."/>
            <person name="Ding Y."/>
            <person name="Zhao R."/>
            <person name="Feng M."/>
            <person name="Zhu Y."/>
            <person name="Feng Y."/>
            <person name="Jiang X."/>
            <person name="Zhu D."/>
            <person name="Xiang H."/>
            <person name="Feng X."/>
            <person name="Li S."/>
            <person name="Wang J."/>
            <person name="Zhang G."/>
            <person name="Kronforst M.R."/>
            <person name="Wang W."/>
        </authorList>
    </citation>
    <scope>NUCLEOTIDE SEQUENCE [LARGE SCALE GENOMIC DNA]</scope>
    <source>
        <strain evidence="7">Ya'a_city_454_Pm</strain>
        <tissue evidence="7">Whole body</tissue>
    </source>
</reference>
<keyword evidence="5" id="KW-0732">Signal</keyword>
<feature type="chain" id="PRO_5005874008" evidence="5">
    <location>
        <begin position="43"/>
        <end position="615"/>
    </location>
</feature>
<evidence type="ECO:0000256" key="5">
    <source>
        <dbReference type="SAM" id="SignalP"/>
    </source>
</evidence>
<dbReference type="SUPFAM" id="SSF49854">
    <property type="entry name" value="Spermadhesin, CUB domain"/>
    <property type="match status" value="1"/>
</dbReference>
<dbReference type="InParanoid" id="A0A0N1IK45"/>
<evidence type="ECO:0000256" key="3">
    <source>
        <dbReference type="ARBA" id="ARBA00023157"/>
    </source>
</evidence>
<proteinExistence type="predicted"/>
<dbReference type="InterPro" id="IPR000742">
    <property type="entry name" value="EGF"/>
</dbReference>
<dbReference type="PROSITE" id="PS01180">
    <property type="entry name" value="CUB"/>
    <property type="match status" value="1"/>
</dbReference>
<feature type="signal peptide" evidence="5">
    <location>
        <begin position="1"/>
        <end position="42"/>
    </location>
</feature>
<dbReference type="Pfam" id="PF24981">
    <property type="entry name" value="Beta-prop_ATRN-LZTR1"/>
    <property type="match status" value="2"/>
</dbReference>
<protein>
    <submittedName>
        <fullName evidence="7">Attractin</fullName>
    </submittedName>
</protein>
<evidence type="ECO:0000256" key="1">
    <source>
        <dbReference type="ARBA" id="ARBA00022441"/>
    </source>
</evidence>
<evidence type="ECO:0000313" key="8">
    <source>
        <dbReference type="Proteomes" id="UP000053240"/>
    </source>
</evidence>
<dbReference type="EMBL" id="KQ459687">
    <property type="protein sequence ID" value="KPJ20459.1"/>
    <property type="molecule type" value="Genomic_DNA"/>
</dbReference>
<dbReference type="InterPro" id="IPR051568">
    <property type="entry name" value="LZTR1/Attractin"/>
</dbReference>
<dbReference type="Gene3D" id="2.10.25.10">
    <property type="entry name" value="Laminin"/>
    <property type="match status" value="1"/>
</dbReference>
<dbReference type="CDD" id="cd00041">
    <property type="entry name" value="CUB"/>
    <property type="match status" value="1"/>
</dbReference>
<keyword evidence="1" id="KW-0880">Kelch repeat</keyword>
<dbReference type="Gene3D" id="2.60.120.290">
    <property type="entry name" value="Spermadhesin, CUB domain"/>
    <property type="match status" value="1"/>
</dbReference>
<evidence type="ECO:0000313" key="7">
    <source>
        <dbReference type="EMBL" id="KPJ20459.1"/>
    </source>
</evidence>
<dbReference type="Gene3D" id="2.120.10.80">
    <property type="entry name" value="Kelch-type beta propeller"/>
    <property type="match status" value="2"/>
</dbReference>
<keyword evidence="3" id="KW-1015">Disulfide bond</keyword>
<dbReference type="Pfam" id="PF23106">
    <property type="entry name" value="EGF_Teneurin"/>
    <property type="match status" value="1"/>
</dbReference>
<dbReference type="PANTHER" id="PTHR46376">
    <property type="entry name" value="LEUCINE-ZIPPER-LIKE TRANSCRIPTIONAL REGULATOR 1"/>
    <property type="match status" value="1"/>
</dbReference>
<keyword evidence="2" id="KW-0677">Repeat</keyword>
<dbReference type="InterPro" id="IPR056737">
    <property type="entry name" value="Beta-prop_ATRN-MKLN-like"/>
</dbReference>
<feature type="domain" description="CUB" evidence="6">
    <location>
        <begin position="73"/>
        <end position="192"/>
    </location>
</feature>
<dbReference type="SMART" id="SM00181">
    <property type="entry name" value="EGF"/>
    <property type="match status" value="2"/>
</dbReference>
<dbReference type="STRING" id="76193.A0A0N1IK45"/>
<accession>A0A0N1IK45</accession>
<dbReference type="Proteomes" id="UP000053240">
    <property type="component" value="Unassembled WGS sequence"/>
</dbReference>
<sequence>MVESLQMFLFLFKSKYRRKYSWFSPFLCSVLIVLLFCHDVLSRCSEHNCINGECRNETCVCFEGWQGPECQHCGGKIKLSAASGVITDGPGNYSVSTACSWLVAPPRLGPGPPPLRIRLESFATECGWDHLYVYDGDSVRAERLLAVFSGVLDDGDFGWTRQVIARSGSALLHFFSDDAYAMEGFNVTYAAYSCPSNDHRTNCSNHGECEDGVCRCEPDWVGIACDEPLCPEDCNAEYGAGECTRAGCECASSRAGPACARDASAAGWEWRWREAGDARPSLPAPAHAPPPAAAHALLAAGPDLLRVGGETFSHADFMYRYKTAENRWYPIKAIDEGAVSPAPRFAHSAVMYGDEVIVYGGVVASDEPERGGGLAGLEGRAGEVTNEVWRGRIQENTVIWSNATPTACSPHRTAPLKHCEDCNAEYGAGECTRAGCECASSRAGPACARDAAAAGWEWRWREAGDARPSLPAPAHAPPPAAAHALLAAGPDLLRVGGETFSHADFMYRYKTAENRWYPIKAIDEGAVSPAPRFAHSAVMYGDEVIVYGGVVASDEPERGGGLAGLEGRAGEVTNEVWRGRIQENTVIWSNATPTACSPHRTAPLKHCGLYSLNLS</sequence>
<evidence type="ECO:0000256" key="2">
    <source>
        <dbReference type="ARBA" id="ARBA00022737"/>
    </source>
</evidence>
<keyword evidence="8" id="KW-1185">Reference proteome</keyword>
<evidence type="ECO:0000259" key="6">
    <source>
        <dbReference type="PROSITE" id="PS01180"/>
    </source>
</evidence>
<dbReference type="InterPro" id="IPR035914">
    <property type="entry name" value="Sperma_CUB_dom_sf"/>
</dbReference>